<organism evidence="1 2">
    <name type="scientific">Flagellimonas chongwuensis</name>
    <dbReference type="NCBI Taxonomy" id="2697365"/>
    <lineage>
        <taxon>Bacteria</taxon>
        <taxon>Pseudomonadati</taxon>
        <taxon>Bacteroidota</taxon>
        <taxon>Flavobacteriia</taxon>
        <taxon>Flavobacteriales</taxon>
        <taxon>Flavobacteriaceae</taxon>
        <taxon>Flagellimonas</taxon>
    </lineage>
</organism>
<reference evidence="1 2" key="1">
    <citation type="submission" date="2020-01" db="EMBL/GenBank/DDBJ databases">
        <title>Draft Genome Analysis of Muricauda sp. HICW Isolated from coastal seawater of PR China.</title>
        <authorList>
            <person name="Chen M.-X."/>
        </authorList>
    </citation>
    <scope>NUCLEOTIDE SEQUENCE [LARGE SCALE GENOMIC DNA]</scope>
    <source>
        <strain evidence="1 2">HICW</strain>
    </source>
</reference>
<dbReference type="Proteomes" id="UP000558089">
    <property type="component" value="Unassembled WGS sequence"/>
</dbReference>
<evidence type="ECO:0000313" key="2">
    <source>
        <dbReference type="Proteomes" id="UP000558089"/>
    </source>
</evidence>
<keyword evidence="2" id="KW-1185">Reference proteome</keyword>
<protein>
    <submittedName>
        <fullName evidence="1">Uncharacterized protein</fullName>
    </submittedName>
</protein>
<sequence>MLEKYFFLILLFAVNLEDAKHKEAIITMDRINYQLDEKGEIDVWKHYYKKSILYLKKKEGKEWYVKDPYMNDSFFINVSKSQIELKDEQNSKISFDWVDLNEFRLNINDTIFDNRTNSPLFEINHFSEKKVVDIAVLDSSRVLSLKNVRIHY</sequence>
<dbReference type="EMBL" id="WYET01000001">
    <property type="protein sequence ID" value="NVN16975.1"/>
    <property type="molecule type" value="Genomic_DNA"/>
</dbReference>
<evidence type="ECO:0000313" key="1">
    <source>
        <dbReference type="EMBL" id="NVN16975.1"/>
    </source>
</evidence>
<dbReference type="RefSeq" id="WP_176618998.1">
    <property type="nucleotide sequence ID" value="NZ_WYET01000001.1"/>
</dbReference>
<dbReference type="AlphaFoldDB" id="A0A850NEV3"/>
<proteinExistence type="predicted"/>
<name>A0A850NEV3_9FLAO</name>
<accession>A0A850NEV3</accession>
<comment type="caution">
    <text evidence="1">The sequence shown here is derived from an EMBL/GenBank/DDBJ whole genome shotgun (WGS) entry which is preliminary data.</text>
</comment>
<gene>
    <name evidence="1" type="ORF">GUA46_01370</name>
</gene>